<dbReference type="Proteomes" id="UP000184550">
    <property type="component" value="Unassembled WGS sequence"/>
</dbReference>
<dbReference type="Gene3D" id="1.10.730.10">
    <property type="entry name" value="Isoleucyl-tRNA Synthetase, Domain 1"/>
    <property type="match status" value="1"/>
</dbReference>
<reference evidence="5" key="1">
    <citation type="submission" date="2019-10" db="EMBL/GenBank/DDBJ databases">
        <authorList>
            <consortium name="Genoscope - CEA"/>
            <person name="William W."/>
        </authorList>
    </citation>
    <scope>NUCLEOTIDE SEQUENCE [LARGE SCALE GENOMIC DNA]</scope>
    <source>
        <strain evidence="5">BBR_PRJEB10992</strain>
    </source>
</reference>
<dbReference type="GO" id="GO:0006420">
    <property type="term" value="P:arginyl-tRNA aminoacylation"/>
    <property type="evidence" value="ECO:0007669"/>
    <property type="project" value="InterPro"/>
</dbReference>
<keyword evidence="6" id="KW-1185">Reference proteome</keyword>
<keyword evidence="5" id="KW-0030">Aminoacyl-tRNA synthetase</keyword>
<dbReference type="SMART" id="SM00836">
    <property type="entry name" value="DALR_1"/>
    <property type="match status" value="1"/>
</dbReference>
<keyword evidence="2" id="KW-0547">Nucleotide-binding</keyword>
<dbReference type="InterPro" id="IPR009080">
    <property type="entry name" value="tRNAsynth_Ia_anticodon-bd"/>
</dbReference>
<evidence type="ECO:0000313" key="5">
    <source>
        <dbReference type="EMBL" id="VXD13971.1"/>
    </source>
</evidence>
<evidence type="ECO:0000256" key="1">
    <source>
        <dbReference type="ARBA" id="ARBA00022598"/>
    </source>
</evidence>
<evidence type="ECO:0000259" key="4">
    <source>
        <dbReference type="SMART" id="SM00836"/>
    </source>
</evidence>
<sequence length="285" mass="32271">MAAIAEIYTSLGGSPIVTPALAKRLGIQLRQSLHSQGIDTVDSQEILVNRIKHPTQVIYGSAIALKSASQLHQSTFELAEVILTNFRSLHLGDFTFELLPSGMLQFVLTDQGMANWLEEIICYPWKNTPIQDLAISPERFRIQYTHARCCSLLRLAHRDHLITLIESDLISLLPLKRDRISAAIPWLTVKGKLQFIERCEYQLLTQFVNIVDVLFSSSDSSSWEKLAEQLSQNFQLFYCQCRIWGEVKQNTPELAQARLGLVLITQILLQILLEEKLGIMAPVEL</sequence>
<name>A0A7Z9BHQ6_9CYAN</name>
<proteinExistence type="predicted"/>
<evidence type="ECO:0000256" key="3">
    <source>
        <dbReference type="ARBA" id="ARBA00022840"/>
    </source>
</evidence>
<evidence type="ECO:0000256" key="2">
    <source>
        <dbReference type="ARBA" id="ARBA00022741"/>
    </source>
</evidence>
<organism evidence="5 6">
    <name type="scientific">Planktothrix serta PCC 8927</name>
    <dbReference type="NCBI Taxonomy" id="671068"/>
    <lineage>
        <taxon>Bacteria</taxon>
        <taxon>Bacillati</taxon>
        <taxon>Cyanobacteriota</taxon>
        <taxon>Cyanophyceae</taxon>
        <taxon>Oscillatoriophycideae</taxon>
        <taxon>Oscillatoriales</taxon>
        <taxon>Microcoleaceae</taxon>
        <taxon>Planktothrix</taxon>
    </lineage>
</organism>
<evidence type="ECO:0000313" key="6">
    <source>
        <dbReference type="Proteomes" id="UP000184550"/>
    </source>
</evidence>
<keyword evidence="3" id="KW-0067">ATP-binding</keyword>
<feature type="domain" description="DALR anticodon binding" evidence="4">
    <location>
        <begin position="142"/>
        <end position="285"/>
    </location>
</feature>
<keyword evidence="1" id="KW-0436">Ligase</keyword>
<comment type="caution">
    <text evidence="5">The sequence shown here is derived from an EMBL/GenBank/DDBJ whole genome shotgun (WGS) entry which is preliminary data.</text>
</comment>
<dbReference type="EMBL" id="CZCU02000099">
    <property type="protein sequence ID" value="VXD13971.1"/>
    <property type="molecule type" value="Genomic_DNA"/>
</dbReference>
<dbReference type="AlphaFoldDB" id="A0A7Z9BHQ6"/>
<dbReference type="SUPFAM" id="SSF47323">
    <property type="entry name" value="Anticodon-binding domain of a subclass of class I aminoacyl-tRNA synthetases"/>
    <property type="match status" value="1"/>
</dbReference>
<dbReference type="InterPro" id="IPR008909">
    <property type="entry name" value="DALR_anticod-bd"/>
</dbReference>
<dbReference type="Pfam" id="PF05746">
    <property type="entry name" value="DALR_1"/>
    <property type="match status" value="1"/>
</dbReference>
<dbReference type="GO" id="GO:0004814">
    <property type="term" value="F:arginine-tRNA ligase activity"/>
    <property type="evidence" value="ECO:0007669"/>
    <property type="project" value="InterPro"/>
</dbReference>
<accession>A0A7Z9BHQ6</accession>
<protein>
    <submittedName>
        <fullName evidence="5">Arginyl tRNA synthetase, anticodon binding</fullName>
    </submittedName>
</protein>
<gene>
    <name evidence="5" type="ORF">PL8927_270210</name>
</gene>
<dbReference type="GO" id="GO:0005524">
    <property type="term" value="F:ATP binding"/>
    <property type="evidence" value="ECO:0007669"/>
    <property type="project" value="UniProtKB-KW"/>
</dbReference>